<accession>A0ABR2MRZ7</accession>
<evidence type="ECO:0000313" key="2">
    <source>
        <dbReference type="Proteomes" id="UP001412067"/>
    </source>
</evidence>
<evidence type="ECO:0000313" key="1">
    <source>
        <dbReference type="EMBL" id="KAK8966992.1"/>
    </source>
</evidence>
<dbReference type="PANTHER" id="PTHR32011:SF2">
    <property type="entry name" value="OS08G0472400 PROTEIN"/>
    <property type="match status" value="1"/>
</dbReference>
<dbReference type="PANTHER" id="PTHR32011">
    <property type="entry name" value="OS08G0472400 PROTEIN"/>
    <property type="match status" value="1"/>
</dbReference>
<evidence type="ECO:0008006" key="3">
    <source>
        <dbReference type="Google" id="ProtNLM"/>
    </source>
</evidence>
<organism evidence="1 2">
    <name type="scientific">Platanthera guangdongensis</name>
    <dbReference type="NCBI Taxonomy" id="2320717"/>
    <lineage>
        <taxon>Eukaryota</taxon>
        <taxon>Viridiplantae</taxon>
        <taxon>Streptophyta</taxon>
        <taxon>Embryophyta</taxon>
        <taxon>Tracheophyta</taxon>
        <taxon>Spermatophyta</taxon>
        <taxon>Magnoliopsida</taxon>
        <taxon>Liliopsida</taxon>
        <taxon>Asparagales</taxon>
        <taxon>Orchidaceae</taxon>
        <taxon>Orchidoideae</taxon>
        <taxon>Orchideae</taxon>
        <taxon>Orchidinae</taxon>
        <taxon>Platanthera</taxon>
    </lineage>
</organism>
<gene>
    <name evidence="1" type="ORF">KSP40_PGU010057</name>
</gene>
<reference evidence="1 2" key="1">
    <citation type="journal article" date="2022" name="Nat. Plants">
        <title>Genomes of leafy and leafless Platanthera orchids illuminate the evolution of mycoheterotrophy.</title>
        <authorList>
            <person name="Li M.H."/>
            <person name="Liu K.W."/>
            <person name="Li Z."/>
            <person name="Lu H.C."/>
            <person name="Ye Q.L."/>
            <person name="Zhang D."/>
            <person name="Wang J.Y."/>
            <person name="Li Y.F."/>
            <person name="Zhong Z.M."/>
            <person name="Liu X."/>
            <person name="Yu X."/>
            <person name="Liu D.K."/>
            <person name="Tu X.D."/>
            <person name="Liu B."/>
            <person name="Hao Y."/>
            <person name="Liao X.Y."/>
            <person name="Jiang Y.T."/>
            <person name="Sun W.H."/>
            <person name="Chen J."/>
            <person name="Chen Y.Q."/>
            <person name="Ai Y."/>
            <person name="Zhai J.W."/>
            <person name="Wu S.S."/>
            <person name="Zhou Z."/>
            <person name="Hsiao Y.Y."/>
            <person name="Wu W.L."/>
            <person name="Chen Y.Y."/>
            <person name="Lin Y.F."/>
            <person name="Hsu J.L."/>
            <person name="Li C.Y."/>
            <person name="Wang Z.W."/>
            <person name="Zhao X."/>
            <person name="Zhong W.Y."/>
            <person name="Ma X.K."/>
            <person name="Ma L."/>
            <person name="Huang J."/>
            <person name="Chen G.Z."/>
            <person name="Huang M.Z."/>
            <person name="Huang L."/>
            <person name="Peng D.H."/>
            <person name="Luo Y.B."/>
            <person name="Zou S.Q."/>
            <person name="Chen S.P."/>
            <person name="Lan S."/>
            <person name="Tsai W.C."/>
            <person name="Van de Peer Y."/>
            <person name="Liu Z.J."/>
        </authorList>
    </citation>
    <scope>NUCLEOTIDE SEQUENCE [LARGE SCALE GENOMIC DNA]</scope>
    <source>
        <strain evidence="1">Lor288</strain>
    </source>
</reference>
<protein>
    <recommendedName>
        <fullName evidence="3">Knr4/Smi1-like domain-containing protein</fullName>
    </recommendedName>
</protein>
<dbReference type="Proteomes" id="UP001412067">
    <property type="component" value="Unassembled WGS sequence"/>
</dbReference>
<comment type="caution">
    <text evidence="1">The sequence shown here is derived from an EMBL/GenBank/DDBJ whole genome shotgun (WGS) entry which is preliminary data.</text>
</comment>
<proteinExistence type="predicted"/>
<sequence length="390" mass="43190">MTDVDRRTVVHSAGLRRLSNRSASRSAISSGARASSRSGLQSYFPLAEAIISHLRASGVSILPGLSDLEFAQIEAKLDFSFPPDLRAVLSLGLPSGPAFPDWRSRSHLSAFIDLPIAAVSFQIARGTFWPRSWGQRPSDHGHDLPSVRSSLRRAPLLIPLFDRCYIPCRPSLAGNPIYFIDENRILCCGFDLPDFFRRDSNFRSPDRFLRRQKSASAASQKPQLSHPLPHCTRRSLDSIAGKAPRWIEFWSEAVSKHRRRNALSSSNPPIPDMSADIRPPRLPEWVGSYLNQIGSVLKEGGWGESDVSEMIEPSSSISTEWSCAGIADDSAVLNSLLLKADRCSDSLRQAGWSSEELSDAFCFDFHLNRPPTQKLPPKISPNLAVAVSRF</sequence>
<keyword evidence="2" id="KW-1185">Reference proteome</keyword>
<name>A0ABR2MRZ7_9ASPA</name>
<dbReference type="EMBL" id="JBBWWR010000005">
    <property type="protein sequence ID" value="KAK8966992.1"/>
    <property type="molecule type" value="Genomic_DNA"/>
</dbReference>